<dbReference type="InParanoid" id="A0A2R5FD00"/>
<name>A0A2R5FD00_9STRA</name>
<keyword evidence="2" id="KW-1185">Reference proteome</keyword>
<dbReference type="EMBL" id="BEYU01000788">
    <property type="protein sequence ID" value="GBG16076.1"/>
    <property type="molecule type" value="Genomic_DNA"/>
</dbReference>
<gene>
    <name evidence="1" type="ORF">FCC1311_115652</name>
</gene>
<comment type="caution">
    <text evidence="1">The sequence shown here is derived from an EMBL/GenBank/DDBJ whole genome shotgun (WGS) entry which is preliminary data.</text>
</comment>
<dbReference type="AlphaFoldDB" id="A0A2R5FD00"/>
<dbReference type="Proteomes" id="UP000241890">
    <property type="component" value="Unassembled WGS sequence"/>
</dbReference>
<evidence type="ECO:0000313" key="2">
    <source>
        <dbReference type="Proteomes" id="UP000241890"/>
    </source>
</evidence>
<organism evidence="1 2">
    <name type="scientific">Hondaea fermentalgiana</name>
    <dbReference type="NCBI Taxonomy" id="2315210"/>
    <lineage>
        <taxon>Eukaryota</taxon>
        <taxon>Sar</taxon>
        <taxon>Stramenopiles</taxon>
        <taxon>Bigyra</taxon>
        <taxon>Labyrinthulomycetes</taxon>
        <taxon>Thraustochytrida</taxon>
        <taxon>Thraustochytriidae</taxon>
        <taxon>Hondaea</taxon>
    </lineage>
</organism>
<protein>
    <submittedName>
        <fullName evidence="1">Uncharacterized protein</fullName>
    </submittedName>
</protein>
<evidence type="ECO:0000313" key="1">
    <source>
        <dbReference type="EMBL" id="GBG16076.1"/>
    </source>
</evidence>
<feature type="non-terminal residue" evidence="1">
    <location>
        <position position="103"/>
    </location>
</feature>
<proteinExistence type="predicted"/>
<accession>A0A2R5FD00</accession>
<sequence length="103" mass="11846">MVASTLKLILMRIVANDKETSDVIKRVCNYLDAHLDEDARRAHAEQTAQLEETDSFVRDRFNEQDRANLINQAELMDMMLQLNTEPTDQILAALEQVELNLDD</sequence>
<reference evidence="1 2" key="1">
    <citation type="submission" date="2017-12" db="EMBL/GenBank/DDBJ databases">
        <title>Sequencing, de novo assembly and annotation of complete genome of a new Thraustochytrid species, strain FCC1311.</title>
        <authorList>
            <person name="Sedici K."/>
            <person name="Godart F."/>
            <person name="Aiese Cigliano R."/>
            <person name="Sanseverino W."/>
            <person name="Barakat M."/>
            <person name="Ortet P."/>
            <person name="Marechal E."/>
            <person name="Cagnac O."/>
            <person name="Amato A."/>
        </authorList>
    </citation>
    <scope>NUCLEOTIDE SEQUENCE [LARGE SCALE GENOMIC DNA]</scope>
</reference>